<gene>
    <name evidence="1" type="ORF">AN484_03380</name>
</gene>
<accession>A0A1B7X732</accession>
<organism evidence="1 2">
    <name type="scientific">Aphanizomenon flos-aquae WA102</name>
    <dbReference type="NCBI Taxonomy" id="1710896"/>
    <lineage>
        <taxon>Bacteria</taxon>
        <taxon>Bacillati</taxon>
        <taxon>Cyanobacteriota</taxon>
        <taxon>Cyanophyceae</taxon>
        <taxon>Nostocales</taxon>
        <taxon>Aphanizomenonaceae</taxon>
        <taxon>Aphanizomenon</taxon>
    </lineage>
</organism>
<sequence>MRNLSDDPLSINALLELSLDLYRLNRRIQGQFQTLRSNLFLNQIILYTRLDRLDGDRFAANACHHHN</sequence>
<evidence type="ECO:0000313" key="1">
    <source>
        <dbReference type="EMBL" id="OBQ45154.1"/>
    </source>
</evidence>
<dbReference type="AlphaFoldDB" id="A0A1B7X732"/>
<proteinExistence type="predicted"/>
<dbReference type="EMBL" id="LJOW01000008">
    <property type="protein sequence ID" value="OBQ45154.1"/>
    <property type="molecule type" value="Genomic_DNA"/>
</dbReference>
<evidence type="ECO:0000313" key="2">
    <source>
        <dbReference type="Proteomes" id="UP000092093"/>
    </source>
</evidence>
<dbReference type="Proteomes" id="UP000092093">
    <property type="component" value="Unassembled WGS sequence"/>
</dbReference>
<reference evidence="1 2" key="1">
    <citation type="submission" date="2015-09" db="EMBL/GenBank/DDBJ databases">
        <title>Aphanizomenon flos-aquae WA102.</title>
        <authorList>
            <person name="Driscoll C."/>
        </authorList>
    </citation>
    <scope>NUCLEOTIDE SEQUENCE [LARGE SCALE GENOMIC DNA]</scope>
    <source>
        <strain evidence="1">WA102</strain>
    </source>
</reference>
<protein>
    <submittedName>
        <fullName evidence="1">Uncharacterized protein</fullName>
    </submittedName>
</protein>
<name>A0A1B7X732_APHFL</name>
<comment type="caution">
    <text evidence="1">The sequence shown here is derived from an EMBL/GenBank/DDBJ whole genome shotgun (WGS) entry which is preliminary data.</text>
</comment>